<evidence type="ECO:0000313" key="2">
    <source>
        <dbReference type="Proteomes" id="UP000033121"/>
    </source>
</evidence>
<comment type="caution">
    <text evidence="1">The sequence shown here is derived from an EMBL/GenBank/DDBJ whole genome shotgun (WGS) entry which is preliminary data.</text>
</comment>
<dbReference type="RefSeq" id="WP_046369076.1">
    <property type="nucleotide sequence ID" value="NZ_BBWV01000002.1"/>
</dbReference>
<keyword evidence="2" id="KW-1185">Reference proteome</keyword>
<dbReference type="InterPro" id="IPR006530">
    <property type="entry name" value="YD"/>
</dbReference>
<dbReference type="Proteomes" id="UP000033121">
    <property type="component" value="Unassembled WGS sequence"/>
</dbReference>
<dbReference type="EMBL" id="BBWV01000002">
    <property type="protein sequence ID" value="GAO43152.1"/>
    <property type="molecule type" value="Genomic_DNA"/>
</dbReference>
<reference evidence="1 2" key="1">
    <citation type="submission" date="2015-04" db="EMBL/GenBank/DDBJ databases">
        <title>Whole genome shotgun sequence of Flavihumibacter petaseus NBRC 106054.</title>
        <authorList>
            <person name="Miyazawa S."/>
            <person name="Hosoyama A."/>
            <person name="Hashimoto M."/>
            <person name="Noguchi M."/>
            <person name="Tsuchikane K."/>
            <person name="Ohji S."/>
            <person name="Yamazoe A."/>
            <person name="Ichikawa N."/>
            <person name="Kimura A."/>
            <person name="Fujita N."/>
        </authorList>
    </citation>
    <scope>NUCLEOTIDE SEQUENCE [LARGE SCALE GENOMIC DNA]</scope>
    <source>
        <strain evidence="1 2">NBRC 106054</strain>
    </source>
</reference>
<organism evidence="1 2">
    <name type="scientific">Flavihumibacter petaseus NBRC 106054</name>
    <dbReference type="NCBI Taxonomy" id="1220578"/>
    <lineage>
        <taxon>Bacteria</taxon>
        <taxon>Pseudomonadati</taxon>
        <taxon>Bacteroidota</taxon>
        <taxon>Chitinophagia</taxon>
        <taxon>Chitinophagales</taxon>
        <taxon>Chitinophagaceae</taxon>
        <taxon>Flavihumibacter</taxon>
    </lineage>
</organism>
<dbReference type="Gene3D" id="2.180.10.10">
    <property type="entry name" value="RHS repeat-associated core"/>
    <property type="match status" value="1"/>
</dbReference>
<evidence type="ECO:0000313" key="1">
    <source>
        <dbReference type="EMBL" id="GAO43152.1"/>
    </source>
</evidence>
<proteinExistence type="predicted"/>
<dbReference type="STRING" id="1220578.FPE01S_02_02560"/>
<dbReference type="OrthoDB" id="680586at2"/>
<accession>A0A0E9MZH5</accession>
<sequence>MKNILFGLFVLPFQFAYSQYYYKDIVTTRETNRQYAQLTAAGVRKVELASFDGNSNETAGFSAGQTIDPAKRTILSTTTTAVIGNSFVLATYNANGQLISTNDSTQEAVTKTAYEYDAEGRLTRLTSNSKSDNITNSETHTYQYNPDGTPKNMTRIRNNSDTSLIEFLPDEKGLVGEEKTIKSAIPVPAFYYYHDASGRLTDVVRFNPRASRLLPYYMFEYSPEGQLKKMTLVPAGTSDYQVWYYQYEQNGLKKMDLCYNKQQELLGKVVYSYSK</sequence>
<evidence type="ECO:0008006" key="3">
    <source>
        <dbReference type="Google" id="ProtNLM"/>
    </source>
</evidence>
<dbReference type="NCBIfam" id="TIGR01643">
    <property type="entry name" value="YD_repeat_2x"/>
    <property type="match status" value="1"/>
</dbReference>
<dbReference type="InterPro" id="IPR031325">
    <property type="entry name" value="RHS_repeat"/>
</dbReference>
<name>A0A0E9MZH5_9BACT</name>
<dbReference type="AlphaFoldDB" id="A0A0E9MZH5"/>
<gene>
    <name evidence="1" type="ORF">FPE01S_02_02560</name>
</gene>
<dbReference type="Pfam" id="PF05593">
    <property type="entry name" value="RHS_repeat"/>
    <property type="match status" value="1"/>
</dbReference>
<protein>
    <recommendedName>
        <fullName evidence="3">Rhs family protein</fullName>
    </recommendedName>
</protein>